<dbReference type="SUPFAM" id="SSF48179">
    <property type="entry name" value="6-phosphogluconate dehydrogenase C-terminal domain-like"/>
    <property type="match status" value="1"/>
</dbReference>
<reference evidence="14 15" key="1">
    <citation type="journal article" date="2019" name="Int. J. Syst. Evol. Microbiol.">
        <title>The Global Catalogue of Microorganisms (GCM) 10K type strain sequencing project: providing services to taxonomists for standard genome sequencing and annotation.</title>
        <authorList>
            <consortium name="The Broad Institute Genomics Platform"/>
            <consortium name="The Broad Institute Genome Sequencing Center for Infectious Disease"/>
            <person name="Wu L."/>
            <person name="Ma J."/>
        </authorList>
    </citation>
    <scope>NUCLEOTIDE SEQUENCE [LARGE SCALE GENOMIC DNA]</scope>
    <source>
        <strain evidence="14 15">JCM 14193</strain>
    </source>
</reference>
<feature type="domain" description="Ketopantoate reductase N-terminal" evidence="12">
    <location>
        <begin position="3"/>
        <end position="145"/>
    </location>
</feature>
<dbReference type="InterPro" id="IPR036291">
    <property type="entry name" value="NAD(P)-bd_dom_sf"/>
</dbReference>
<evidence type="ECO:0000256" key="10">
    <source>
        <dbReference type="ARBA" id="ARBA00048793"/>
    </source>
</evidence>
<comment type="caution">
    <text evidence="14">The sequence shown here is derived from an EMBL/GenBank/DDBJ whole genome shotgun (WGS) entry which is preliminary data.</text>
</comment>
<dbReference type="InterPro" id="IPR013332">
    <property type="entry name" value="KPR_N"/>
</dbReference>
<dbReference type="EMBL" id="BAAACZ010000011">
    <property type="protein sequence ID" value="GAA0460534.1"/>
    <property type="molecule type" value="Genomic_DNA"/>
</dbReference>
<accession>A0ABN0ZWE1</accession>
<evidence type="ECO:0000256" key="9">
    <source>
        <dbReference type="ARBA" id="ARBA00032024"/>
    </source>
</evidence>
<comment type="pathway">
    <text evidence="2 11">Cofactor biosynthesis; (R)-pantothenate biosynthesis; (R)-pantoate from 3-methyl-2-oxobutanoate: step 2/2.</text>
</comment>
<comment type="similarity">
    <text evidence="3 11">Belongs to the ketopantoate reductase family.</text>
</comment>
<evidence type="ECO:0000256" key="3">
    <source>
        <dbReference type="ARBA" id="ARBA00007870"/>
    </source>
</evidence>
<dbReference type="InterPro" id="IPR013328">
    <property type="entry name" value="6PGD_dom2"/>
</dbReference>
<name>A0ABN0ZWE1_9BACI</name>
<evidence type="ECO:0000256" key="8">
    <source>
        <dbReference type="ARBA" id="ARBA00023002"/>
    </source>
</evidence>
<dbReference type="SUPFAM" id="SSF51735">
    <property type="entry name" value="NAD(P)-binding Rossmann-fold domains"/>
    <property type="match status" value="1"/>
</dbReference>
<dbReference type="InterPro" id="IPR013752">
    <property type="entry name" value="KPA_reductase"/>
</dbReference>
<evidence type="ECO:0000256" key="5">
    <source>
        <dbReference type="ARBA" id="ARBA00019465"/>
    </source>
</evidence>
<evidence type="ECO:0000259" key="12">
    <source>
        <dbReference type="Pfam" id="PF02558"/>
    </source>
</evidence>
<evidence type="ECO:0000256" key="4">
    <source>
        <dbReference type="ARBA" id="ARBA00013014"/>
    </source>
</evidence>
<gene>
    <name evidence="14" type="primary">panE</name>
    <name evidence="14" type="ORF">GCM10008935_14850</name>
</gene>
<dbReference type="Gene3D" id="1.10.1040.10">
    <property type="entry name" value="N-(1-d-carboxylethyl)-l-norvaline Dehydrogenase, domain 2"/>
    <property type="match status" value="1"/>
</dbReference>
<evidence type="ECO:0000256" key="2">
    <source>
        <dbReference type="ARBA" id="ARBA00004994"/>
    </source>
</evidence>
<proteinExistence type="inferred from homology"/>
<evidence type="ECO:0000256" key="11">
    <source>
        <dbReference type="RuleBase" id="RU362068"/>
    </source>
</evidence>
<comment type="function">
    <text evidence="1 11">Catalyzes the NADPH-dependent reduction of ketopantoate into pantoic acid.</text>
</comment>
<dbReference type="EC" id="1.1.1.169" evidence="4 11"/>
<evidence type="ECO:0000256" key="6">
    <source>
        <dbReference type="ARBA" id="ARBA00022655"/>
    </source>
</evidence>
<dbReference type="RefSeq" id="WP_343782816.1">
    <property type="nucleotide sequence ID" value="NZ_BAAACZ010000011.1"/>
</dbReference>
<dbReference type="InterPro" id="IPR008927">
    <property type="entry name" value="6-PGluconate_DH-like_C_sf"/>
</dbReference>
<dbReference type="Pfam" id="PF02558">
    <property type="entry name" value="ApbA"/>
    <property type="match status" value="1"/>
</dbReference>
<protein>
    <recommendedName>
        <fullName evidence="5 11">2-dehydropantoate 2-reductase</fullName>
        <ecNumber evidence="4 11">1.1.1.169</ecNumber>
    </recommendedName>
    <alternativeName>
        <fullName evidence="9 11">Ketopantoate reductase</fullName>
    </alternativeName>
</protein>
<dbReference type="Gene3D" id="3.40.50.720">
    <property type="entry name" value="NAD(P)-binding Rossmann-like Domain"/>
    <property type="match status" value="1"/>
</dbReference>
<keyword evidence="15" id="KW-1185">Reference proteome</keyword>
<keyword evidence="7 11" id="KW-0521">NADP</keyword>
<keyword evidence="6 11" id="KW-0566">Pantothenate biosynthesis</keyword>
<dbReference type="Pfam" id="PF08546">
    <property type="entry name" value="ApbA_C"/>
    <property type="match status" value="1"/>
</dbReference>
<dbReference type="Proteomes" id="UP001500740">
    <property type="component" value="Unassembled WGS sequence"/>
</dbReference>
<evidence type="ECO:0000313" key="14">
    <source>
        <dbReference type="EMBL" id="GAA0460534.1"/>
    </source>
</evidence>
<comment type="catalytic activity">
    <reaction evidence="10 11">
        <text>(R)-pantoate + NADP(+) = 2-dehydropantoate + NADPH + H(+)</text>
        <dbReference type="Rhea" id="RHEA:16233"/>
        <dbReference type="ChEBI" id="CHEBI:11561"/>
        <dbReference type="ChEBI" id="CHEBI:15378"/>
        <dbReference type="ChEBI" id="CHEBI:15980"/>
        <dbReference type="ChEBI" id="CHEBI:57783"/>
        <dbReference type="ChEBI" id="CHEBI:58349"/>
        <dbReference type="EC" id="1.1.1.169"/>
    </reaction>
</comment>
<dbReference type="PANTHER" id="PTHR43765">
    <property type="entry name" value="2-DEHYDROPANTOATE 2-REDUCTASE-RELATED"/>
    <property type="match status" value="1"/>
</dbReference>
<evidence type="ECO:0000313" key="15">
    <source>
        <dbReference type="Proteomes" id="UP001500740"/>
    </source>
</evidence>
<dbReference type="NCBIfam" id="TIGR00745">
    <property type="entry name" value="apbA_panE"/>
    <property type="match status" value="1"/>
</dbReference>
<dbReference type="PANTHER" id="PTHR43765:SF2">
    <property type="entry name" value="2-DEHYDROPANTOATE 2-REDUCTASE"/>
    <property type="match status" value="1"/>
</dbReference>
<sequence>MNVGVVGMGAVGMFVAYQLSYYGHNVTCYVRRDQQLDQLKQFGITVDNCSSVRPNVRHFNDLVAHEVLIVCTKQTQLDFVLSKLGESEQIHKSLLFLQNGMGHIQKLNELQHNQVFVGVCEHGVKKVSDQEIQLNGLGQIKVTSLKECEQVEHLKDLSHDQFPVHIDKDLFTVLNEKLVVNSVINPLTALFEVENGAILQYNHLANLAYSLTVEASQALQLDEVKMWELVKRVCAKTQHNTSSMLSDFQSKRPTEIQYMNGYLIEQSHLPLPNHHVIYELIKAKEEVSEVRKWTF</sequence>
<feature type="domain" description="Ketopantoate reductase C-terminal" evidence="13">
    <location>
        <begin position="175"/>
        <end position="285"/>
    </location>
</feature>
<dbReference type="InterPro" id="IPR050838">
    <property type="entry name" value="Ketopantoate_reductase"/>
</dbReference>
<dbReference type="InterPro" id="IPR003710">
    <property type="entry name" value="ApbA"/>
</dbReference>
<evidence type="ECO:0000259" key="13">
    <source>
        <dbReference type="Pfam" id="PF08546"/>
    </source>
</evidence>
<keyword evidence="8 11" id="KW-0560">Oxidoreductase</keyword>
<evidence type="ECO:0000256" key="7">
    <source>
        <dbReference type="ARBA" id="ARBA00022857"/>
    </source>
</evidence>
<organism evidence="14 15">
    <name type="scientific">Alkalibacillus silvisoli</name>
    <dbReference type="NCBI Taxonomy" id="392823"/>
    <lineage>
        <taxon>Bacteria</taxon>
        <taxon>Bacillati</taxon>
        <taxon>Bacillota</taxon>
        <taxon>Bacilli</taxon>
        <taxon>Bacillales</taxon>
        <taxon>Bacillaceae</taxon>
        <taxon>Alkalibacillus</taxon>
    </lineage>
</organism>
<evidence type="ECO:0000256" key="1">
    <source>
        <dbReference type="ARBA" id="ARBA00002919"/>
    </source>
</evidence>